<comment type="caution">
    <text evidence="3">The sequence shown here is derived from an EMBL/GenBank/DDBJ whole genome shotgun (WGS) entry which is preliminary data.</text>
</comment>
<proteinExistence type="predicted"/>
<keyword evidence="1" id="KW-1133">Transmembrane helix</keyword>
<dbReference type="EMBL" id="JAUEIF010000006">
    <property type="protein sequence ID" value="MDN0025493.1"/>
    <property type="molecule type" value="Genomic_DNA"/>
</dbReference>
<organism evidence="3 5">
    <name type="scientific">Leyella lascolaii</name>
    <dbReference type="NCBI Taxonomy" id="1776379"/>
    <lineage>
        <taxon>Bacteria</taxon>
        <taxon>Pseudomonadati</taxon>
        <taxon>Bacteroidota</taxon>
        <taxon>Bacteroidia</taxon>
        <taxon>Bacteroidales</taxon>
        <taxon>Prevotellaceae</taxon>
        <taxon>Leyella</taxon>
    </lineage>
</organism>
<sequence length="366" mass="41848">MSVIKCPECGHDVSDKAPCCPFCGVEISGNITVCPQCGCRYLSSQESCPECHHPNTSEKSEIENKKETGGNKNKRNILIAVFAGIVLLIAIAATAVYIYNNQNDINKEKSEYEFALSSSDTSVLEKYIETYSDTDAPTEHILMIKKRLNELQEANIAWTNAIVSNSKSALEQYLKEYPNSQYKNIAVHKIDSIDWLAAKQSNTIESYETYIQNQPNGEYYDEASDCIRKIKIQTVQPEEEIMIDMIFRNFFQSLNTKDENTLSDSVNPVLTSFLGKQGATRMDVLSFMNKIYKSNVSHMDWHTNGDYKISKKEIGEQQYEYTVEFNAIQDIQYTDETTERHNFRILSKVSPDGKIQEFNMRRIIEQ</sequence>
<dbReference type="InterPro" id="IPR011990">
    <property type="entry name" value="TPR-like_helical_dom_sf"/>
</dbReference>
<dbReference type="EMBL" id="JAUEIE010000004">
    <property type="protein sequence ID" value="MDN0022510.1"/>
    <property type="molecule type" value="Genomic_DNA"/>
</dbReference>
<evidence type="ECO:0008006" key="6">
    <source>
        <dbReference type="Google" id="ProtNLM"/>
    </source>
</evidence>
<keyword evidence="1" id="KW-0812">Transmembrane</keyword>
<dbReference type="Proteomes" id="UP001168478">
    <property type="component" value="Unassembled WGS sequence"/>
</dbReference>
<dbReference type="Gene3D" id="1.25.40.10">
    <property type="entry name" value="Tetratricopeptide repeat domain"/>
    <property type="match status" value="1"/>
</dbReference>
<dbReference type="Proteomes" id="UP001167831">
    <property type="component" value="Unassembled WGS sequence"/>
</dbReference>
<name>A0AAW7JQ72_9BACT</name>
<keyword evidence="4" id="KW-1185">Reference proteome</keyword>
<evidence type="ECO:0000313" key="5">
    <source>
        <dbReference type="Proteomes" id="UP001168478"/>
    </source>
</evidence>
<evidence type="ECO:0000313" key="4">
    <source>
        <dbReference type="Proteomes" id="UP001167831"/>
    </source>
</evidence>
<evidence type="ECO:0000313" key="3">
    <source>
        <dbReference type="EMBL" id="MDN0025493.1"/>
    </source>
</evidence>
<gene>
    <name evidence="2" type="ORF">QVN81_05650</name>
    <name evidence="3" type="ORF">QVN84_08175</name>
</gene>
<dbReference type="AlphaFoldDB" id="A0AAW7JQ72"/>
<dbReference type="RefSeq" id="WP_289825031.1">
    <property type="nucleotide sequence ID" value="NZ_JAUEIE010000004.1"/>
</dbReference>
<evidence type="ECO:0000313" key="2">
    <source>
        <dbReference type="EMBL" id="MDN0022510.1"/>
    </source>
</evidence>
<keyword evidence="1" id="KW-0472">Membrane</keyword>
<reference evidence="3" key="2">
    <citation type="submission" date="2023-08" db="EMBL/GenBank/DDBJ databases">
        <title>Identification and characterization of horizontal gene transfer across gut microbiota members of farm animals based on homology search.</title>
        <authorList>
            <person name="Schwarzerova J."/>
            <person name="Nykrynova M."/>
            <person name="Jureckova K."/>
            <person name="Cejkova D."/>
            <person name="Rychlik I."/>
        </authorList>
    </citation>
    <scope>NUCLEOTIDE SEQUENCE</scope>
    <source>
        <strain evidence="3">ET15</strain>
        <strain evidence="2">ET37</strain>
    </source>
</reference>
<protein>
    <recommendedName>
        <fullName evidence="6">DZANK-type domain-containing protein</fullName>
    </recommendedName>
</protein>
<evidence type="ECO:0000256" key="1">
    <source>
        <dbReference type="SAM" id="Phobius"/>
    </source>
</evidence>
<accession>A0AAW7JQ72</accession>
<reference evidence="3" key="1">
    <citation type="submission" date="2023-06" db="EMBL/GenBank/DDBJ databases">
        <authorList>
            <person name="Zeman M."/>
            <person name="Kubasova T."/>
            <person name="Jahodarova E."/>
            <person name="Nykrynova M."/>
            <person name="Rychlik I."/>
        </authorList>
    </citation>
    <scope>NUCLEOTIDE SEQUENCE</scope>
    <source>
        <strain evidence="3">ET15</strain>
        <strain evidence="2">ET37</strain>
    </source>
</reference>
<feature type="transmembrane region" description="Helical" evidence="1">
    <location>
        <begin position="77"/>
        <end position="99"/>
    </location>
</feature>